<dbReference type="InterPro" id="IPR000237">
    <property type="entry name" value="GRIP_dom"/>
</dbReference>
<dbReference type="OrthoDB" id="9898580at2759"/>
<dbReference type="PANTHER" id="PTHR23157">
    <property type="entry name" value="GRIP AND COILED-COIL DOMAIN-CONTAINING PROTEIN 1"/>
    <property type="match status" value="1"/>
</dbReference>
<keyword evidence="3" id="KW-0963">Cytoplasm</keyword>
<feature type="coiled-coil region" evidence="6">
    <location>
        <begin position="2"/>
        <end position="36"/>
    </location>
</feature>
<evidence type="ECO:0000313" key="12">
    <source>
        <dbReference type="WBParaSite" id="BXY_0310800.1"/>
    </source>
</evidence>
<evidence type="ECO:0000313" key="11">
    <source>
        <dbReference type="Proteomes" id="UP000659654"/>
    </source>
</evidence>
<feature type="domain" description="GRIP" evidence="8">
    <location>
        <begin position="571"/>
        <end position="621"/>
    </location>
</feature>
<reference evidence="12" key="1">
    <citation type="submission" date="2016-11" db="UniProtKB">
        <authorList>
            <consortium name="WormBaseParasite"/>
        </authorList>
    </citation>
    <scope>IDENTIFICATION</scope>
</reference>
<feature type="coiled-coil region" evidence="6">
    <location>
        <begin position="366"/>
        <end position="458"/>
    </location>
</feature>
<dbReference type="WBParaSite" id="BXY_0310800.1">
    <property type="protein sequence ID" value="BXY_0310800.1"/>
    <property type="gene ID" value="BXY_0310800"/>
</dbReference>
<evidence type="ECO:0000313" key="10">
    <source>
        <dbReference type="Proteomes" id="UP000095284"/>
    </source>
</evidence>
<reference evidence="9" key="2">
    <citation type="submission" date="2020-09" db="EMBL/GenBank/DDBJ databases">
        <authorList>
            <person name="Kikuchi T."/>
        </authorList>
    </citation>
    <scope>NUCLEOTIDE SEQUENCE</scope>
    <source>
        <strain evidence="9">Ka4C1</strain>
    </source>
</reference>
<keyword evidence="11" id="KW-1185">Reference proteome</keyword>
<feature type="coiled-coil region" evidence="6">
    <location>
        <begin position="509"/>
        <end position="575"/>
    </location>
</feature>
<evidence type="ECO:0000256" key="4">
    <source>
        <dbReference type="ARBA" id="ARBA00023054"/>
    </source>
</evidence>
<dbReference type="Proteomes" id="UP000582659">
    <property type="component" value="Unassembled WGS sequence"/>
</dbReference>
<evidence type="ECO:0000256" key="1">
    <source>
        <dbReference type="ARBA" id="ARBA00004184"/>
    </source>
</evidence>
<evidence type="ECO:0000259" key="8">
    <source>
        <dbReference type="PROSITE" id="PS50913"/>
    </source>
</evidence>
<dbReference type="eggNOG" id="ENOG502RT7I">
    <property type="taxonomic scope" value="Eukaryota"/>
</dbReference>
<keyword evidence="4 6" id="KW-0175">Coiled coil</keyword>
<evidence type="ECO:0000256" key="7">
    <source>
        <dbReference type="SAM" id="MobiDB-lite"/>
    </source>
</evidence>
<keyword evidence="5" id="KW-0472">Membrane</keyword>
<dbReference type="EMBL" id="CAJFCV020000006">
    <property type="protein sequence ID" value="CAG9130711.1"/>
    <property type="molecule type" value="Genomic_DNA"/>
</dbReference>
<name>A0A1I7RQW3_BURXY</name>
<dbReference type="SMART" id="SM00755">
    <property type="entry name" value="Grip"/>
    <property type="match status" value="1"/>
</dbReference>
<evidence type="ECO:0000256" key="3">
    <source>
        <dbReference type="ARBA" id="ARBA00022490"/>
    </source>
</evidence>
<feature type="coiled-coil region" evidence="6">
    <location>
        <begin position="214"/>
        <end position="283"/>
    </location>
</feature>
<dbReference type="PROSITE" id="PS50913">
    <property type="entry name" value="GRIP"/>
    <property type="match status" value="1"/>
</dbReference>
<organism evidence="10 12">
    <name type="scientific">Bursaphelenchus xylophilus</name>
    <name type="common">Pinewood nematode worm</name>
    <name type="synonym">Aphelenchoides xylophilus</name>
    <dbReference type="NCBI Taxonomy" id="6326"/>
    <lineage>
        <taxon>Eukaryota</taxon>
        <taxon>Metazoa</taxon>
        <taxon>Ecdysozoa</taxon>
        <taxon>Nematoda</taxon>
        <taxon>Chromadorea</taxon>
        <taxon>Rhabditida</taxon>
        <taxon>Tylenchina</taxon>
        <taxon>Tylenchomorpha</taxon>
        <taxon>Aphelenchoidea</taxon>
        <taxon>Aphelenchoididae</taxon>
        <taxon>Bursaphelenchus</taxon>
    </lineage>
</organism>
<dbReference type="GO" id="GO:0005794">
    <property type="term" value="C:Golgi apparatus"/>
    <property type="evidence" value="ECO:0007669"/>
    <property type="project" value="TreeGrafter"/>
</dbReference>
<evidence type="ECO:0000256" key="6">
    <source>
        <dbReference type="SAM" id="Coils"/>
    </source>
</evidence>
<proteinExistence type="predicted"/>
<evidence type="ECO:0000313" key="9">
    <source>
        <dbReference type="EMBL" id="CAD5234742.1"/>
    </source>
</evidence>
<evidence type="ECO:0000256" key="5">
    <source>
        <dbReference type="ARBA" id="ARBA00023136"/>
    </source>
</evidence>
<dbReference type="Proteomes" id="UP000095284">
    <property type="component" value="Unplaced"/>
</dbReference>
<protein>
    <submittedName>
        <fullName evidence="9">(pine wood nematode) hypothetical protein</fullName>
    </submittedName>
    <submittedName>
        <fullName evidence="12">GRIP domain-containing protein</fullName>
    </submittedName>
</protein>
<feature type="compositionally biased region" description="Acidic residues" evidence="7">
    <location>
        <begin position="52"/>
        <end position="61"/>
    </location>
</feature>
<dbReference type="Proteomes" id="UP000659654">
    <property type="component" value="Unassembled WGS sequence"/>
</dbReference>
<comment type="subcellular location">
    <subcellularLocation>
        <location evidence="2">Cytoplasm</location>
    </subcellularLocation>
    <subcellularLocation>
        <location evidence="1">Endomembrane system</location>
        <topology evidence="1">Peripheral membrane protein</topology>
    </subcellularLocation>
</comment>
<sequence length="623" mass="73077">MTEHLQRTIDEQRSQLENYEKKLKDVVTAYKSLQVEKEALQVALSAISGDKPEDESQEGSESEPRNEIESLKQAITTLTKENKKKEMAYQADKRLLLSKNEKLQTMVDSITAMNAKSKDLPKYVEKIRRLEEDKEKLLADHGAMLNNMQKRYAEEVTKVKKCEQTISNLYKQIHEKDQQLQANSTIINQFEKVQDEMLRWKKQAEHTPRESILLHQLEELKKSHKEELELERNRRSASKNVDENKEGRIFELEQRVEALMGQIASLEHDRANLKEQLEETEKREVSNSSNSIHDVIPRKNLKLVFVKTYEKLKAAEDFDVYNVLSLERPSVPQQALEYNNQVTKTTTNCDKCTESYKELQYFKSVINHLQNQVKVLEDNHEQTRKTHEDVAKSLRNRIVELEESQEKTYTDLTSETKRKVTELEQEIQKQRERMITVIEEKNREIEIVKQTIDEMRKTHCHDPVDPSPDLFNSSADNMRAVMNSSFDEDTFASHATRKRSNGQFGEFRNVYYEEEIRKYEQEISELRNVLRLSELKIGDIEQASLTKDMQYLQIIEALKEEVRVLEGKLNLQKADTNMEYLRNIFVQFLNSSSASSRKCVLRAIALILRLTPNEMKKVEKWNI</sequence>
<dbReference type="Pfam" id="PF01465">
    <property type="entry name" value="GRIP"/>
    <property type="match status" value="1"/>
</dbReference>
<evidence type="ECO:0000256" key="2">
    <source>
        <dbReference type="ARBA" id="ARBA00004496"/>
    </source>
</evidence>
<gene>
    <name evidence="9" type="ORF">BXYJ_LOCUS14833</name>
</gene>
<dbReference type="AlphaFoldDB" id="A0A1I7RQW3"/>
<feature type="coiled-coil region" evidence="6">
    <location>
        <begin position="120"/>
        <end position="179"/>
    </location>
</feature>
<dbReference type="EMBL" id="CAJFDI010000006">
    <property type="protein sequence ID" value="CAD5234742.1"/>
    <property type="molecule type" value="Genomic_DNA"/>
</dbReference>
<dbReference type="PANTHER" id="PTHR23157:SF25">
    <property type="entry name" value="GRIP AND COILED-COIL DOMAIN-CONTAINING PROTEIN 1"/>
    <property type="match status" value="1"/>
</dbReference>
<dbReference type="SMR" id="A0A1I7RQW3"/>
<accession>A0A1I7RQW3</accession>
<dbReference type="InterPro" id="IPR051952">
    <property type="entry name" value="Golgi-autophagy_related"/>
</dbReference>
<feature type="region of interest" description="Disordered" evidence="7">
    <location>
        <begin position="46"/>
        <end position="67"/>
    </location>
</feature>